<name>A0A4Y2CSZ8_ARAVE</name>
<evidence type="ECO:0000313" key="2">
    <source>
        <dbReference type="Proteomes" id="UP000499080"/>
    </source>
</evidence>
<gene>
    <name evidence="1" type="ORF">AVEN_239683_1</name>
</gene>
<dbReference type="EMBL" id="BGPR01000236">
    <property type="protein sequence ID" value="GBM06984.1"/>
    <property type="molecule type" value="Genomic_DNA"/>
</dbReference>
<organism evidence="1 2">
    <name type="scientific">Araneus ventricosus</name>
    <name type="common">Orbweaver spider</name>
    <name type="synonym">Epeira ventricosa</name>
    <dbReference type="NCBI Taxonomy" id="182803"/>
    <lineage>
        <taxon>Eukaryota</taxon>
        <taxon>Metazoa</taxon>
        <taxon>Ecdysozoa</taxon>
        <taxon>Arthropoda</taxon>
        <taxon>Chelicerata</taxon>
        <taxon>Arachnida</taxon>
        <taxon>Araneae</taxon>
        <taxon>Araneomorphae</taxon>
        <taxon>Entelegynae</taxon>
        <taxon>Araneoidea</taxon>
        <taxon>Araneidae</taxon>
        <taxon>Araneus</taxon>
    </lineage>
</organism>
<proteinExistence type="predicted"/>
<keyword evidence="2" id="KW-1185">Reference proteome</keyword>
<comment type="caution">
    <text evidence="1">The sequence shown here is derived from an EMBL/GenBank/DDBJ whole genome shotgun (WGS) entry which is preliminary data.</text>
</comment>
<evidence type="ECO:0000313" key="1">
    <source>
        <dbReference type="EMBL" id="GBM06984.1"/>
    </source>
</evidence>
<reference evidence="1 2" key="1">
    <citation type="journal article" date="2019" name="Sci. Rep.">
        <title>Orb-weaving spider Araneus ventricosus genome elucidates the spidroin gene catalogue.</title>
        <authorList>
            <person name="Kono N."/>
            <person name="Nakamura H."/>
            <person name="Ohtoshi R."/>
            <person name="Moran D.A.P."/>
            <person name="Shinohara A."/>
            <person name="Yoshida Y."/>
            <person name="Fujiwara M."/>
            <person name="Mori M."/>
            <person name="Tomita M."/>
            <person name="Arakawa K."/>
        </authorList>
    </citation>
    <scope>NUCLEOTIDE SEQUENCE [LARGE SCALE GENOMIC DNA]</scope>
</reference>
<dbReference type="Proteomes" id="UP000499080">
    <property type="component" value="Unassembled WGS sequence"/>
</dbReference>
<protein>
    <submittedName>
        <fullName evidence="1">Uncharacterized protein</fullName>
    </submittedName>
</protein>
<dbReference type="OrthoDB" id="6421002at2759"/>
<sequence length="463" mass="53484">MGSYLKSVWQSDRRNTGNLRKVNGVPPTTNAYNIGFITKHSACLSRIKKENRKSSNITINMGVKMSHDYPEETSDHVAFEISTDEESKSCTSESEEEEEEEIALNHYQKVSKQYVNHFKKRTGRYSKNGAIVYQDDFLNRQEYLGKRIKVQTVESFAQTDNVENTVAVQADIIPNDHFQKNQFVQTDEKYLHEGDSVYSDQDWGSNKSEYSDSSNFAVSETHPFTKVMALSSIPITMKHQQDYVGDLEEKTYRVSRWLHENIDSSDSGSGLDFAAKTPQVNDLTKKVSFCKTISPTIPPMHHFHWNAVAQTEYSREDDSIDSVQGSDATKQSDYHISEWQRKNFQNRFGQNDVFFNKIDYDMLVKVEEVKRELLSKTPKVLKPSKTISDEDLKPNCYKTMNETPGSPAKEEDQFLKHEQVKVRKRFSNYLKGQYRNLSEDTMGKSYMMMQDLKDVLRKRGISN</sequence>
<dbReference type="AlphaFoldDB" id="A0A4Y2CSZ8"/>
<accession>A0A4Y2CSZ8</accession>